<name>A0ABP6T654_9ACTN</name>
<keyword evidence="3" id="KW-1185">Reference proteome</keyword>
<feature type="compositionally biased region" description="Basic and acidic residues" evidence="1">
    <location>
        <begin position="85"/>
        <end position="104"/>
    </location>
</feature>
<feature type="region of interest" description="Disordered" evidence="1">
    <location>
        <begin position="1"/>
        <end position="145"/>
    </location>
</feature>
<reference evidence="3" key="1">
    <citation type="journal article" date="2019" name="Int. J. Syst. Evol. Microbiol.">
        <title>The Global Catalogue of Microorganisms (GCM) 10K type strain sequencing project: providing services to taxonomists for standard genome sequencing and annotation.</title>
        <authorList>
            <consortium name="The Broad Institute Genomics Platform"/>
            <consortium name="The Broad Institute Genome Sequencing Center for Infectious Disease"/>
            <person name="Wu L."/>
            <person name="Ma J."/>
        </authorList>
    </citation>
    <scope>NUCLEOTIDE SEQUENCE [LARGE SCALE GENOMIC DNA]</scope>
    <source>
        <strain evidence="3">JCM 9458</strain>
    </source>
</reference>
<accession>A0ABP6T654</accession>
<evidence type="ECO:0000313" key="2">
    <source>
        <dbReference type="EMBL" id="GAA3392916.1"/>
    </source>
</evidence>
<organism evidence="2 3">
    <name type="scientific">Cryptosporangium minutisporangium</name>
    <dbReference type="NCBI Taxonomy" id="113569"/>
    <lineage>
        <taxon>Bacteria</taxon>
        <taxon>Bacillati</taxon>
        <taxon>Actinomycetota</taxon>
        <taxon>Actinomycetes</taxon>
        <taxon>Cryptosporangiales</taxon>
        <taxon>Cryptosporangiaceae</taxon>
        <taxon>Cryptosporangium</taxon>
    </lineage>
</organism>
<evidence type="ECO:0000256" key="1">
    <source>
        <dbReference type="SAM" id="MobiDB-lite"/>
    </source>
</evidence>
<evidence type="ECO:0000313" key="3">
    <source>
        <dbReference type="Proteomes" id="UP001501676"/>
    </source>
</evidence>
<proteinExistence type="predicted"/>
<comment type="caution">
    <text evidence="2">The sequence shown here is derived from an EMBL/GenBank/DDBJ whole genome shotgun (WGS) entry which is preliminary data.</text>
</comment>
<dbReference type="EMBL" id="BAAAYN010000040">
    <property type="protein sequence ID" value="GAA3392916.1"/>
    <property type="molecule type" value="Genomic_DNA"/>
</dbReference>
<gene>
    <name evidence="2" type="ORF">GCM10020369_56400</name>
</gene>
<protein>
    <submittedName>
        <fullName evidence="2">Uncharacterized protein</fullName>
    </submittedName>
</protein>
<sequence length="163" mass="17758">MPGDRRPPRGGEQQVGRFPVRVDPERQAEDVRQRRGETGGPGQPDQRVVPARLVDPWHPDRLRQSVAPDDGGDHRAARMQGGRVAEPRHEPERGSQTGREDVGDGRGTIPCTGRPRSETGTNRGGEEPHTGRVPSRGTGSTCSPRVFFVARAEGVIRARTGHT</sequence>
<feature type="compositionally biased region" description="Basic and acidic residues" evidence="1">
    <location>
        <begin position="20"/>
        <end position="37"/>
    </location>
</feature>
<dbReference type="Proteomes" id="UP001501676">
    <property type="component" value="Unassembled WGS sequence"/>
</dbReference>